<dbReference type="GO" id="GO:0009773">
    <property type="term" value="P:photosynthetic electron transport in photosystem I"/>
    <property type="evidence" value="ECO:0007669"/>
    <property type="project" value="InterPro"/>
</dbReference>
<dbReference type="InterPro" id="IPR039987">
    <property type="entry name" value="PGRL1"/>
</dbReference>
<dbReference type="EMBL" id="GG663738">
    <property type="protein sequence ID" value="EEH57624.1"/>
    <property type="molecule type" value="Genomic_DNA"/>
</dbReference>
<dbReference type="Proteomes" id="UP000001876">
    <property type="component" value="Unassembled WGS sequence"/>
</dbReference>
<dbReference type="OrthoDB" id="567232at2759"/>
<evidence type="ECO:0000313" key="1">
    <source>
        <dbReference type="EMBL" id="EEH57624.1"/>
    </source>
</evidence>
<reference evidence="1 2" key="1">
    <citation type="journal article" date="2009" name="Science">
        <title>Green evolution and dynamic adaptations revealed by genomes of the marine picoeukaryotes Micromonas.</title>
        <authorList>
            <person name="Worden A.Z."/>
            <person name="Lee J.H."/>
            <person name="Mock T."/>
            <person name="Rouze P."/>
            <person name="Simmons M.P."/>
            <person name="Aerts A.L."/>
            <person name="Allen A.E."/>
            <person name="Cuvelier M.L."/>
            <person name="Derelle E."/>
            <person name="Everett M.V."/>
            <person name="Foulon E."/>
            <person name="Grimwood J."/>
            <person name="Gundlach H."/>
            <person name="Henrissat B."/>
            <person name="Napoli C."/>
            <person name="McDonald S.M."/>
            <person name="Parker M.S."/>
            <person name="Rombauts S."/>
            <person name="Salamov A."/>
            <person name="Von Dassow P."/>
            <person name="Badger J.H."/>
            <person name="Coutinho P.M."/>
            <person name="Demir E."/>
            <person name="Dubchak I."/>
            <person name="Gentemann C."/>
            <person name="Eikrem W."/>
            <person name="Gready J.E."/>
            <person name="John U."/>
            <person name="Lanier W."/>
            <person name="Lindquist E.A."/>
            <person name="Lucas S."/>
            <person name="Mayer K.F."/>
            <person name="Moreau H."/>
            <person name="Not F."/>
            <person name="Otillar R."/>
            <person name="Panaud O."/>
            <person name="Pangilinan J."/>
            <person name="Paulsen I."/>
            <person name="Piegu B."/>
            <person name="Poliakov A."/>
            <person name="Robbens S."/>
            <person name="Schmutz J."/>
            <person name="Toulza E."/>
            <person name="Wyss T."/>
            <person name="Zelensky A."/>
            <person name="Zhou K."/>
            <person name="Armbrust E.V."/>
            <person name="Bhattacharya D."/>
            <person name="Goodenough U.W."/>
            <person name="Van de Peer Y."/>
            <person name="Grigoriev I.V."/>
        </authorList>
    </citation>
    <scope>NUCLEOTIDE SEQUENCE [LARGE SCALE GENOMIC DNA]</scope>
    <source>
        <strain evidence="1 2">CCMP1545</strain>
    </source>
</reference>
<dbReference type="RefSeq" id="XP_003057673.1">
    <property type="nucleotide sequence ID" value="XM_003057627.1"/>
</dbReference>
<dbReference type="PANTHER" id="PTHR31032">
    <property type="entry name" value="PGR5-LIKE PROTEIN 1B, CHLOROPLASTIC"/>
    <property type="match status" value="1"/>
</dbReference>
<dbReference type="PANTHER" id="PTHR31032:SF2">
    <property type="entry name" value="PGR5-LIKE A PROTEIN"/>
    <property type="match status" value="1"/>
</dbReference>
<protein>
    <submittedName>
        <fullName evidence="1">Predicted protein</fullName>
    </submittedName>
</protein>
<keyword evidence="2" id="KW-1185">Reference proteome</keyword>
<organism evidence="2">
    <name type="scientific">Micromonas pusilla (strain CCMP1545)</name>
    <name type="common">Picoplanktonic green alga</name>
    <dbReference type="NCBI Taxonomy" id="564608"/>
    <lineage>
        <taxon>Eukaryota</taxon>
        <taxon>Viridiplantae</taxon>
        <taxon>Chlorophyta</taxon>
        <taxon>Mamiellophyceae</taxon>
        <taxon>Mamiellales</taxon>
        <taxon>Mamiellaceae</taxon>
        <taxon>Micromonas</taxon>
    </lineage>
</organism>
<dbReference type="GO" id="GO:0016730">
    <property type="term" value="F:oxidoreductase activity, acting on iron-sulfur proteins as donors"/>
    <property type="evidence" value="ECO:0007669"/>
    <property type="project" value="InterPro"/>
</dbReference>
<accession>C1MPZ9</accession>
<sequence>MWDDASIDGPSCLRLPPLHLSTRAELEEVYLQAKNTYFSGQPIVDDAFFDAIETRLKHLGSDVARKYPRCSRRDMTVFGDAEADYEQMGALAATWAGFVFLGIALMGLDVKSAVDAGALEGVFGFGGGGGDGPGLGLAETAGTTRPAARAPILAALGGFLAQTGCGKLASLRDGNTIAMSGDCPNCAERVYAFLPANSAAKTVKLKSDCHVCGRGLTFAADVQSSKDAPYGKVASGRIYLVSRTDDYYDGGAAPRWPPAKARAKEESGGL</sequence>
<dbReference type="eggNOG" id="ENOG502QRUP">
    <property type="taxonomic scope" value="Eukaryota"/>
</dbReference>
<dbReference type="AlphaFoldDB" id="C1MPZ9"/>
<dbReference type="GO" id="GO:0009535">
    <property type="term" value="C:chloroplast thylakoid membrane"/>
    <property type="evidence" value="ECO:0007669"/>
    <property type="project" value="InterPro"/>
</dbReference>
<dbReference type="GeneID" id="9683476"/>
<proteinExistence type="predicted"/>
<evidence type="ECO:0000313" key="2">
    <source>
        <dbReference type="Proteomes" id="UP000001876"/>
    </source>
</evidence>
<dbReference type="OMA" id="YLVGYPI"/>
<dbReference type="KEGG" id="mpp:MICPUCDRAFT_16230"/>
<name>C1MPZ9_MICPC</name>
<gene>
    <name evidence="1" type="ORF">MICPUCDRAFT_16230</name>
</gene>